<gene>
    <name evidence="1" type="ORF">Mgra_00009650</name>
</gene>
<reference evidence="1" key="1">
    <citation type="journal article" date="2020" name="Ecol. Evol.">
        <title>Genome structure and content of the rice root-knot nematode (Meloidogyne graminicola).</title>
        <authorList>
            <person name="Phan N.T."/>
            <person name="Danchin E.G.J."/>
            <person name="Klopp C."/>
            <person name="Perfus-Barbeoch L."/>
            <person name="Kozlowski D.K."/>
            <person name="Koutsovoulos G.D."/>
            <person name="Lopez-Roques C."/>
            <person name="Bouchez O."/>
            <person name="Zahm M."/>
            <person name="Besnard G."/>
            <person name="Bellafiore S."/>
        </authorList>
    </citation>
    <scope>NUCLEOTIDE SEQUENCE</scope>
    <source>
        <strain evidence="1">VN-18</strain>
    </source>
</reference>
<proteinExistence type="predicted"/>
<keyword evidence="2" id="KW-1185">Reference proteome</keyword>
<evidence type="ECO:0000313" key="2">
    <source>
        <dbReference type="Proteomes" id="UP000605970"/>
    </source>
</evidence>
<feature type="non-terminal residue" evidence="1">
    <location>
        <position position="87"/>
    </location>
</feature>
<comment type="caution">
    <text evidence="1">The sequence shown here is derived from an EMBL/GenBank/DDBJ whole genome shotgun (WGS) entry which is preliminary data.</text>
</comment>
<organism evidence="1 2">
    <name type="scientific">Meloidogyne graminicola</name>
    <dbReference type="NCBI Taxonomy" id="189291"/>
    <lineage>
        <taxon>Eukaryota</taxon>
        <taxon>Metazoa</taxon>
        <taxon>Ecdysozoa</taxon>
        <taxon>Nematoda</taxon>
        <taxon>Chromadorea</taxon>
        <taxon>Rhabditida</taxon>
        <taxon>Tylenchina</taxon>
        <taxon>Tylenchomorpha</taxon>
        <taxon>Tylenchoidea</taxon>
        <taxon>Meloidogynidae</taxon>
        <taxon>Meloidogyninae</taxon>
        <taxon>Meloidogyne</taxon>
    </lineage>
</organism>
<evidence type="ECO:0000313" key="1">
    <source>
        <dbReference type="EMBL" id="KAF7626948.1"/>
    </source>
</evidence>
<dbReference type="EMBL" id="JABEBT010000171">
    <property type="protein sequence ID" value="KAF7626948.1"/>
    <property type="molecule type" value="Genomic_DNA"/>
</dbReference>
<sequence length="87" mass="10257">QTTFDLYRLYNFLLNKKKLRAKIEKLINTQLINGLNRYAFSFDIRRDKFDDYEEVEVIIPLRTRQINIPNPIEEGTSETNADEASSS</sequence>
<protein>
    <submittedName>
        <fullName evidence="1">Uncharacterized protein</fullName>
    </submittedName>
</protein>
<dbReference type="AlphaFoldDB" id="A0A8S9Z7B7"/>
<feature type="non-terminal residue" evidence="1">
    <location>
        <position position="1"/>
    </location>
</feature>
<accession>A0A8S9Z7B7</accession>
<name>A0A8S9Z7B7_9BILA</name>
<dbReference type="Proteomes" id="UP000605970">
    <property type="component" value="Unassembled WGS sequence"/>
</dbReference>